<keyword evidence="2" id="KW-0812">Transmembrane</keyword>
<dbReference type="Proteomes" id="UP001057291">
    <property type="component" value="Unassembled WGS sequence"/>
</dbReference>
<dbReference type="AlphaFoldDB" id="A0AAV4LBR4"/>
<protein>
    <submittedName>
        <fullName evidence="3">Uncharacterized protein</fullName>
    </submittedName>
</protein>
<evidence type="ECO:0000313" key="3">
    <source>
        <dbReference type="EMBL" id="GIM45233.1"/>
    </source>
</evidence>
<evidence type="ECO:0000313" key="4">
    <source>
        <dbReference type="Proteomes" id="UP001057291"/>
    </source>
</evidence>
<keyword evidence="4" id="KW-1185">Reference proteome</keyword>
<evidence type="ECO:0000256" key="2">
    <source>
        <dbReference type="SAM" id="Phobius"/>
    </source>
</evidence>
<evidence type="ECO:0000256" key="1">
    <source>
        <dbReference type="SAM" id="MobiDB-lite"/>
    </source>
</evidence>
<keyword evidence="2" id="KW-0472">Membrane</keyword>
<feature type="transmembrane region" description="Helical" evidence="2">
    <location>
        <begin position="75"/>
        <end position="95"/>
    </location>
</feature>
<dbReference type="RefSeq" id="WP_282198450.1">
    <property type="nucleotide sequence ID" value="NZ_BOQE01000001.1"/>
</dbReference>
<accession>A0AAV4LBR4</accession>
<organism evidence="3 4">
    <name type="scientific">Collibacillus ludicampi</name>
    <dbReference type="NCBI Taxonomy" id="2771369"/>
    <lineage>
        <taxon>Bacteria</taxon>
        <taxon>Bacillati</taxon>
        <taxon>Bacillota</taxon>
        <taxon>Bacilli</taxon>
        <taxon>Bacillales</taxon>
        <taxon>Alicyclobacillaceae</taxon>
        <taxon>Collibacillus</taxon>
    </lineage>
</organism>
<feature type="compositionally biased region" description="Polar residues" evidence="1">
    <location>
        <begin position="1"/>
        <end position="17"/>
    </location>
</feature>
<sequence length="107" mass="11979">MGNNQNVSPANLASKNANDPMGTLGKEAFKRAQLTKGMWFIVILVITFLLFILAYSKIPVLNNQITLTSSDIRTAFWLIVVLAILLMIAFSIPDIRARWKMPKDKSV</sequence>
<feature type="region of interest" description="Disordered" evidence="1">
    <location>
        <begin position="1"/>
        <end position="22"/>
    </location>
</feature>
<gene>
    <name evidence="3" type="ORF">DNHGIG_07820</name>
</gene>
<proteinExistence type="predicted"/>
<comment type="caution">
    <text evidence="3">The sequence shown here is derived from an EMBL/GenBank/DDBJ whole genome shotgun (WGS) entry which is preliminary data.</text>
</comment>
<name>A0AAV4LBR4_9BACL</name>
<reference evidence="3" key="1">
    <citation type="journal article" date="2023" name="Int. J. Syst. Evol. Microbiol.">
        <title>Collibacillus ludicampi gen. nov., sp. nov., a new soil bacterium of the family Alicyclobacillaceae.</title>
        <authorList>
            <person name="Jojima T."/>
            <person name="Ioku Y."/>
            <person name="Fukuta Y."/>
            <person name="Shirasaka N."/>
            <person name="Matsumura Y."/>
            <person name="Mori M."/>
        </authorList>
    </citation>
    <scope>NUCLEOTIDE SEQUENCE</scope>
    <source>
        <strain evidence="3">TP075</strain>
    </source>
</reference>
<dbReference type="EMBL" id="BOQE01000001">
    <property type="protein sequence ID" value="GIM45233.1"/>
    <property type="molecule type" value="Genomic_DNA"/>
</dbReference>
<feature type="transmembrane region" description="Helical" evidence="2">
    <location>
        <begin position="37"/>
        <end position="55"/>
    </location>
</feature>
<keyword evidence="2" id="KW-1133">Transmembrane helix</keyword>